<dbReference type="PANTHER" id="PTHR31635:SF196">
    <property type="entry name" value="REVERSE TRANSCRIPTASE DOMAIN-CONTAINING PROTEIN-RELATED"/>
    <property type="match status" value="1"/>
</dbReference>
<dbReference type="PANTHER" id="PTHR31635">
    <property type="entry name" value="REVERSE TRANSCRIPTASE DOMAIN-CONTAINING PROTEIN-RELATED"/>
    <property type="match status" value="1"/>
</dbReference>
<dbReference type="GeneTree" id="ENSGT00940000163630"/>
<dbReference type="PROSITE" id="PS50878">
    <property type="entry name" value="RT_POL"/>
    <property type="match status" value="1"/>
</dbReference>
<dbReference type="InParanoid" id="A0A803SUI6"/>
<dbReference type="InterPro" id="IPR043502">
    <property type="entry name" value="DNA/RNA_pol_sf"/>
</dbReference>
<reference evidence="3" key="3">
    <citation type="submission" date="2025-09" db="UniProtKB">
        <authorList>
            <consortium name="Ensembl"/>
        </authorList>
    </citation>
    <scope>IDENTIFICATION</scope>
</reference>
<evidence type="ECO:0000313" key="3">
    <source>
        <dbReference type="Ensembl" id="ENSACAP00000026626.1"/>
    </source>
</evidence>
<reference evidence="3" key="1">
    <citation type="submission" date="2009-12" db="EMBL/GenBank/DDBJ databases">
        <title>The Genome Sequence of Anolis carolinensis (Green Anole Lizard).</title>
        <authorList>
            <consortium name="The Genome Sequencing Platform"/>
            <person name="Di Palma F."/>
            <person name="Alfoldi J."/>
            <person name="Heiman D."/>
            <person name="Young S."/>
            <person name="Grabherr M."/>
            <person name="Johnson J."/>
            <person name="Lander E.S."/>
            <person name="Lindblad-Toh K."/>
        </authorList>
    </citation>
    <scope>NUCLEOTIDE SEQUENCE [LARGE SCALE GENOMIC DNA]</scope>
    <source>
        <strain evidence="3">JBL SC #1</strain>
    </source>
</reference>
<dbReference type="AlphaFoldDB" id="A0A803SUI6"/>
<dbReference type="SUPFAM" id="SSF56219">
    <property type="entry name" value="DNase I-like"/>
    <property type="match status" value="1"/>
</dbReference>
<dbReference type="Pfam" id="PF00078">
    <property type="entry name" value="RVT_1"/>
    <property type="match status" value="1"/>
</dbReference>
<accession>A0A803SUI6</accession>
<proteinExistence type="predicted"/>
<protein>
    <recommendedName>
        <fullName evidence="2">Reverse transcriptase domain-containing protein</fullName>
    </recommendedName>
</protein>
<feature type="domain" description="Reverse transcriptase" evidence="2">
    <location>
        <begin position="321"/>
        <end position="595"/>
    </location>
</feature>
<feature type="coiled-coil region" evidence="1">
    <location>
        <begin position="123"/>
        <end position="181"/>
    </location>
</feature>
<evidence type="ECO:0000259" key="2">
    <source>
        <dbReference type="PROSITE" id="PS50878"/>
    </source>
</evidence>
<dbReference type="SUPFAM" id="SSF56672">
    <property type="entry name" value="DNA/RNA polymerases"/>
    <property type="match status" value="1"/>
</dbReference>
<dbReference type="Proteomes" id="UP000001646">
    <property type="component" value="Unplaced"/>
</dbReference>
<keyword evidence="4" id="KW-1185">Reference proteome</keyword>
<dbReference type="Gene3D" id="3.60.10.10">
    <property type="entry name" value="Endonuclease/exonuclease/phosphatase"/>
    <property type="match status" value="1"/>
</dbReference>
<name>A0A803SUI6_ANOCA</name>
<evidence type="ECO:0000256" key="1">
    <source>
        <dbReference type="SAM" id="Coils"/>
    </source>
</evidence>
<organism evidence="3 4">
    <name type="scientific">Anolis carolinensis</name>
    <name type="common">Green anole</name>
    <name type="synonym">American chameleon</name>
    <dbReference type="NCBI Taxonomy" id="28377"/>
    <lineage>
        <taxon>Eukaryota</taxon>
        <taxon>Metazoa</taxon>
        <taxon>Chordata</taxon>
        <taxon>Craniata</taxon>
        <taxon>Vertebrata</taxon>
        <taxon>Euteleostomi</taxon>
        <taxon>Lepidosauria</taxon>
        <taxon>Squamata</taxon>
        <taxon>Bifurcata</taxon>
        <taxon>Unidentata</taxon>
        <taxon>Episquamata</taxon>
        <taxon>Toxicofera</taxon>
        <taxon>Iguania</taxon>
        <taxon>Dactyloidae</taxon>
        <taxon>Anolis</taxon>
    </lineage>
</organism>
<dbReference type="CDD" id="cd01650">
    <property type="entry name" value="RT_nLTR_like"/>
    <property type="match status" value="1"/>
</dbReference>
<reference evidence="3" key="2">
    <citation type="submission" date="2025-08" db="UniProtKB">
        <authorList>
            <consortium name="Ensembl"/>
        </authorList>
    </citation>
    <scope>IDENTIFICATION</scope>
</reference>
<dbReference type="Ensembl" id="ENSACAT00000048273.1">
    <property type="protein sequence ID" value="ENSACAP00000026626.1"/>
    <property type="gene ID" value="ENSACAG00000038279.1"/>
</dbReference>
<evidence type="ECO:0000313" key="4">
    <source>
        <dbReference type="Proteomes" id="UP000001646"/>
    </source>
</evidence>
<sequence length="924" mass="108636">MIDIWRMLKGNEKRFTFHSMAHQNFSRIDYFFVSPNMLPKIVDAGIGVIKCSDHALISLDFQIKKDYKTYKNWKVGNAILENNKMVEKIAKELGEIWEINDNNQSSYAMVWDTMKAVTRGLFIKEACNLKREQEVERKKLELEIQELEKRYVKDKDKQSYLKALAKRKELEKYNLEKAQRDLIYTKREYFEYSNRNSKMLARAAQDKRSKNLIGTIRDKWGREAISMKEKLAVFQEFYQKLYTAVDNPNNRIEEVIDKYLKIELQEIDKKSMEQLVSEKEIEEVIDKLKGGKTPGMDGLGPEYYKKFKLMLVPKFKELYNRIMAGEQIPPSWQESRIILILKPNKDPTDPGSYRPISLINQDAKILTAIMAKRINSFIYNYIQKDQCGFIPGRNMSNLVGRVLNIIHKIKGKKSKAGILALDIFKAFDCVSWTALKKILEKFGLGERFRGLIDKLYSTNYAAIQVNDGLTEKIRLTRGTRQGCPLSPTLFAIVIEILANMIREDTNIKGIGREGRYKICLFADDTLLSLENPIEQLKRIETHLTEFGEVTGLQVNWNKSEILLFNYTKEEEERIREGGLCRIKIKKSIKYLGINISNEIGNLERDNIIRLRKNVKDTLAKFTKLKLSWFGRIALIKMKILPKINFLFRMLPIKISTGKITNWQNMINTFCNGNKRARINKEKWYKIQKNGGLGIPNLKLYYMANQLRYIIEGIIGQEDLEWLEEESKDIDMKLENIFFIGKTRNSEKKWYNKIGNPFLKNILEIWAKYEEKLIPPISPLTPVLITKNFPMNLKRELERTFKEKGMMKLKDWESKMKNLGEIRNQLSGSIGWYKVLQLERWAREIRKKYKGDRELTKFEKMISQRGGREGKERTKGITSDIYKLLIDKEQEQDHLKEMWELDCNKEIHPQIWKEMLNMRILKTCL</sequence>
<dbReference type="InterPro" id="IPR000477">
    <property type="entry name" value="RT_dom"/>
</dbReference>
<dbReference type="InterPro" id="IPR036691">
    <property type="entry name" value="Endo/exonu/phosph_ase_sf"/>
</dbReference>
<keyword evidence="1" id="KW-0175">Coiled coil</keyword>